<evidence type="ECO:0000313" key="4">
    <source>
        <dbReference type="EMBL" id="NTF37099.1"/>
    </source>
</evidence>
<dbReference type="RefSeq" id="WP_083212502.1">
    <property type="nucleotide sequence ID" value="NZ_CP049206.1"/>
</dbReference>
<dbReference type="KEGG" id="arui:G6M88_03545"/>
<dbReference type="GO" id="GO:0016757">
    <property type="term" value="F:glycosyltransferase activity"/>
    <property type="evidence" value="ECO:0007669"/>
    <property type="project" value="UniProtKB-KW"/>
</dbReference>
<dbReference type="Proteomes" id="UP000822331">
    <property type="component" value="Unassembled WGS sequence"/>
</dbReference>
<proteinExistence type="predicted"/>
<dbReference type="AlphaFoldDB" id="A0AAE7R3D2"/>
<reference evidence="4 7" key="1">
    <citation type="journal article" date="2020" name="Science">
        <title>Unexpected conservation and global transmission of agrobacterial virulence plasmids.</title>
        <authorList>
            <person name="Weisberg A.J."/>
            <person name="Davis E.W. 2nd"/>
            <person name="Tabima J."/>
            <person name="Belcher M.S."/>
            <person name="Miller M."/>
            <person name="Kuo C.H."/>
            <person name="Loper J.E."/>
            <person name="Grunwald N.J."/>
            <person name="Putnam M.L."/>
            <person name="Chang J.H."/>
        </authorList>
    </citation>
    <scope>NUCLEOTIDE SEQUENCE [LARGE SCALE GENOMIC DNA]</scope>
    <source>
        <strain evidence="4 7">A19/93</strain>
    </source>
</reference>
<sequence>MTGKVGMQSLSEQSETQFSFEDVHIVTVIDRGFVELAGVMLRSLVANGEIGVSNIVVVCDKLTSNDKKNLRSCALPSHVNFIDLTGTALSKIKRLPTNSNWSRTIYARLFLPDLIGVKTGKILYLDADILILRSLKELLTLDMAAFSVAAVGGVSHDMVSRLDLAPETKTLNSGVLLFDVENWNRHHLSAKTLTVASEKSSLLKFFDQDALNIALAGDFLPLDGMWNHPGRGDLADVAILHFTHDKPNSVRCRHPAKNLYLQYRNTTPWKNKPLQSVWHKRFNRIKYSIKRNLRFIYPA</sequence>
<dbReference type="SUPFAM" id="SSF53448">
    <property type="entry name" value="Nucleotide-diphospho-sugar transferases"/>
    <property type="match status" value="1"/>
</dbReference>
<evidence type="ECO:0000313" key="7">
    <source>
        <dbReference type="Proteomes" id="UP000822331"/>
    </source>
</evidence>
<dbReference type="EMBL" id="CP049206">
    <property type="protein sequence ID" value="QTF99532.1"/>
    <property type="molecule type" value="Genomic_DNA"/>
</dbReference>
<evidence type="ECO:0000256" key="3">
    <source>
        <dbReference type="ARBA" id="ARBA00022723"/>
    </source>
</evidence>
<dbReference type="InterPro" id="IPR029044">
    <property type="entry name" value="Nucleotide-diphossugar_trans"/>
</dbReference>
<accession>A0AAE7R3D2</accession>
<keyword evidence="2" id="KW-0808">Transferase</keyword>
<organism evidence="5 6">
    <name type="scientific">Agrobacterium rubi</name>
    <dbReference type="NCBI Taxonomy" id="28099"/>
    <lineage>
        <taxon>Bacteria</taxon>
        <taxon>Pseudomonadati</taxon>
        <taxon>Pseudomonadota</taxon>
        <taxon>Alphaproteobacteria</taxon>
        <taxon>Hyphomicrobiales</taxon>
        <taxon>Rhizobiaceae</taxon>
        <taxon>Rhizobium/Agrobacterium group</taxon>
        <taxon>Agrobacterium</taxon>
    </lineage>
</organism>
<gene>
    <name evidence="4" type="ORF">G6L72_10325</name>
    <name evidence="5" type="ORF">G6M88_03545</name>
</gene>
<name>A0AAE7R3D2_9HYPH</name>
<dbReference type="Gene3D" id="3.90.550.10">
    <property type="entry name" value="Spore Coat Polysaccharide Biosynthesis Protein SpsA, Chain A"/>
    <property type="match status" value="1"/>
</dbReference>
<keyword evidence="1" id="KW-0328">Glycosyltransferase</keyword>
<evidence type="ECO:0000313" key="5">
    <source>
        <dbReference type="EMBL" id="QTF99532.1"/>
    </source>
</evidence>
<evidence type="ECO:0000256" key="1">
    <source>
        <dbReference type="ARBA" id="ARBA00022676"/>
    </source>
</evidence>
<evidence type="ECO:0000256" key="2">
    <source>
        <dbReference type="ARBA" id="ARBA00022679"/>
    </source>
</evidence>
<evidence type="ECO:0008006" key="8">
    <source>
        <dbReference type="Google" id="ProtNLM"/>
    </source>
</evidence>
<dbReference type="Proteomes" id="UP000663912">
    <property type="component" value="Chromosome 1"/>
</dbReference>
<dbReference type="InterPro" id="IPR002495">
    <property type="entry name" value="Glyco_trans_8"/>
</dbReference>
<reference evidence="5" key="2">
    <citation type="submission" date="2020-02" db="EMBL/GenBank/DDBJ databases">
        <title>Unexpected conservation and global transmission of agrobacterial virulence plasmids.</title>
        <authorList>
            <person name="Weisberg A.J."/>
            <person name="Davis E.W. II"/>
            <person name="Tabima J.R."/>
            <person name="Belcher M.S."/>
            <person name="Miller M."/>
            <person name="Kuo C.-H."/>
            <person name="Loper J.E."/>
            <person name="Grunwald N.J."/>
            <person name="Putnam M.L."/>
            <person name="Chang J.H."/>
        </authorList>
    </citation>
    <scope>NUCLEOTIDE SEQUENCE</scope>
    <source>
        <strain evidence="5">W2/73</strain>
    </source>
</reference>
<evidence type="ECO:0000313" key="6">
    <source>
        <dbReference type="Proteomes" id="UP000663912"/>
    </source>
</evidence>
<dbReference type="GO" id="GO:0046872">
    <property type="term" value="F:metal ion binding"/>
    <property type="evidence" value="ECO:0007669"/>
    <property type="project" value="UniProtKB-KW"/>
</dbReference>
<dbReference type="PANTHER" id="PTHR13778">
    <property type="entry name" value="GLYCOSYLTRANSFERASE 8 DOMAIN-CONTAINING PROTEIN"/>
    <property type="match status" value="1"/>
</dbReference>
<dbReference type="EMBL" id="JAAMCP010000005">
    <property type="protein sequence ID" value="NTF37099.1"/>
    <property type="molecule type" value="Genomic_DNA"/>
</dbReference>
<keyword evidence="3" id="KW-0479">Metal-binding</keyword>
<dbReference type="InterPro" id="IPR050748">
    <property type="entry name" value="Glycosyltrans_8_dom-fam"/>
</dbReference>
<dbReference type="Pfam" id="PF01501">
    <property type="entry name" value="Glyco_transf_8"/>
    <property type="match status" value="1"/>
</dbReference>
<dbReference type="PANTHER" id="PTHR13778:SF47">
    <property type="entry name" value="LIPOPOLYSACCHARIDE 1,3-GALACTOSYLTRANSFERASE"/>
    <property type="match status" value="1"/>
</dbReference>
<keyword evidence="7" id="KW-1185">Reference proteome</keyword>
<protein>
    <recommendedName>
        <fullName evidence="8">Glycosyl transferase</fullName>
    </recommendedName>
</protein>